<evidence type="ECO:0000256" key="6">
    <source>
        <dbReference type="RuleBase" id="RU361154"/>
    </source>
</evidence>
<dbReference type="PRINTS" id="PR00132">
    <property type="entry name" value="GLHYDRLASE2"/>
</dbReference>
<keyword evidence="4 6" id="KW-0378">Hydrolase</keyword>
<protein>
    <recommendedName>
        <fullName evidence="3">Beta-glucuronidase</fullName>
        <ecNumber evidence="2">3.2.1.31</ecNumber>
    </recommendedName>
</protein>
<dbReference type="NCBIfam" id="NF007538">
    <property type="entry name" value="PRK10150.1"/>
    <property type="match status" value="1"/>
</dbReference>
<dbReference type="InterPro" id="IPR023230">
    <property type="entry name" value="Glyco_hydro_2_CS"/>
</dbReference>
<evidence type="ECO:0000259" key="7">
    <source>
        <dbReference type="Pfam" id="PF00703"/>
    </source>
</evidence>
<dbReference type="Pfam" id="PF02836">
    <property type="entry name" value="Glyco_hydro_2_C"/>
    <property type="match status" value="1"/>
</dbReference>
<evidence type="ECO:0000259" key="8">
    <source>
        <dbReference type="Pfam" id="PF02836"/>
    </source>
</evidence>
<dbReference type="PANTHER" id="PTHR10066">
    <property type="entry name" value="BETA-GLUCURONIDASE"/>
    <property type="match status" value="1"/>
</dbReference>
<evidence type="ECO:0000256" key="5">
    <source>
        <dbReference type="ARBA" id="ARBA00023295"/>
    </source>
</evidence>
<keyword evidence="5 6" id="KW-0326">Glycosidase</keyword>
<proteinExistence type="inferred from homology"/>
<evidence type="ECO:0000313" key="11">
    <source>
        <dbReference type="Proteomes" id="UP000279259"/>
    </source>
</evidence>
<comment type="similarity">
    <text evidence="1 6">Belongs to the glycosyl hydrolase 2 family.</text>
</comment>
<gene>
    <name evidence="10" type="ORF">EHS25_005849</name>
</gene>
<dbReference type="InterPro" id="IPR006104">
    <property type="entry name" value="Glyco_hydro_2_N"/>
</dbReference>
<dbReference type="FunFam" id="3.20.20.80:FF:000080">
    <property type="entry name" value="Beta-glucuronidase UidA"/>
    <property type="match status" value="1"/>
</dbReference>
<evidence type="ECO:0000256" key="2">
    <source>
        <dbReference type="ARBA" id="ARBA00012761"/>
    </source>
</evidence>
<dbReference type="EC" id="3.2.1.31" evidence="2"/>
<dbReference type="InterPro" id="IPR006102">
    <property type="entry name" value="Ig-like_GH2"/>
</dbReference>
<dbReference type="InterPro" id="IPR006103">
    <property type="entry name" value="Glyco_hydro_2_cat"/>
</dbReference>
<evidence type="ECO:0000256" key="3">
    <source>
        <dbReference type="ARBA" id="ARBA00016205"/>
    </source>
</evidence>
<dbReference type="Pfam" id="PF00703">
    <property type="entry name" value="Glyco_hydro_2"/>
    <property type="match status" value="1"/>
</dbReference>
<dbReference type="AlphaFoldDB" id="A0A427XVF2"/>
<organism evidence="10 11">
    <name type="scientific">Saitozyma podzolica</name>
    <dbReference type="NCBI Taxonomy" id="1890683"/>
    <lineage>
        <taxon>Eukaryota</taxon>
        <taxon>Fungi</taxon>
        <taxon>Dikarya</taxon>
        <taxon>Basidiomycota</taxon>
        <taxon>Agaricomycotina</taxon>
        <taxon>Tremellomycetes</taxon>
        <taxon>Tremellales</taxon>
        <taxon>Trimorphomycetaceae</taxon>
        <taxon>Saitozyma</taxon>
    </lineage>
</organism>
<dbReference type="Gene3D" id="2.60.120.260">
    <property type="entry name" value="Galactose-binding domain-like"/>
    <property type="match status" value="1"/>
</dbReference>
<evidence type="ECO:0000256" key="4">
    <source>
        <dbReference type="ARBA" id="ARBA00022801"/>
    </source>
</evidence>
<dbReference type="Proteomes" id="UP000279259">
    <property type="component" value="Unassembled WGS sequence"/>
</dbReference>
<comment type="caution">
    <text evidence="10">The sequence shown here is derived from an EMBL/GenBank/DDBJ whole genome shotgun (WGS) entry which is preliminary data.</text>
</comment>
<dbReference type="Gene3D" id="3.20.20.80">
    <property type="entry name" value="Glycosidases"/>
    <property type="match status" value="1"/>
</dbReference>
<dbReference type="InterPro" id="IPR008979">
    <property type="entry name" value="Galactose-bd-like_sf"/>
</dbReference>
<dbReference type="EMBL" id="RSCD01000026">
    <property type="protein sequence ID" value="RSH82859.1"/>
    <property type="molecule type" value="Genomic_DNA"/>
</dbReference>
<dbReference type="Gene3D" id="2.60.40.10">
    <property type="entry name" value="Immunoglobulins"/>
    <property type="match status" value="1"/>
</dbReference>
<feature type="domain" description="Glycoside hydrolase family 2 catalytic" evidence="8">
    <location>
        <begin position="275"/>
        <end position="589"/>
    </location>
</feature>
<dbReference type="GO" id="GO:0019391">
    <property type="term" value="P:glucuronoside catabolic process"/>
    <property type="evidence" value="ECO:0007669"/>
    <property type="project" value="TreeGrafter"/>
</dbReference>
<keyword evidence="11" id="KW-1185">Reference proteome</keyword>
<dbReference type="PANTHER" id="PTHR10066:SF67">
    <property type="entry name" value="BETA-GLUCURONIDASE"/>
    <property type="match status" value="1"/>
</dbReference>
<dbReference type="Pfam" id="PF02837">
    <property type="entry name" value="Glyco_hydro_2_N"/>
    <property type="match status" value="1"/>
</dbReference>
<dbReference type="GO" id="GO:0004566">
    <property type="term" value="F:beta-glucuronidase activity"/>
    <property type="evidence" value="ECO:0007669"/>
    <property type="project" value="UniProtKB-EC"/>
</dbReference>
<accession>A0A427XVF2</accession>
<evidence type="ECO:0000256" key="1">
    <source>
        <dbReference type="ARBA" id="ARBA00007401"/>
    </source>
</evidence>
<dbReference type="InterPro" id="IPR006101">
    <property type="entry name" value="Glyco_hydro_2"/>
</dbReference>
<reference evidence="10 11" key="1">
    <citation type="submission" date="2018-11" db="EMBL/GenBank/DDBJ databases">
        <title>Genome sequence of Saitozyma podzolica DSM 27192.</title>
        <authorList>
            <person name="Aliyu H."/>
            <person name="Gorte O."/>
            <person name="Ochsenreither K."/>
        </authorList>
    </citation>
    <scope>NUCLEOTIDE SEQUENCE [LARGE SCALE GENOMIC DNA]</scope>
    <source>
        <strain evidence="10 11">DSM 27192</strain>
    </source>
</reference>
<dbReference type="GO" id="GO:0030246">
    <property type="term" value="F:carbohydrate binding"/>
    <property type="evidence" value="ECO:0007669"/>
    <property type="project" value="TreeGrafter"/>
</dbReference>
<dbReference type="InterPro" id="IPR023232">
    <property type="entry name" value="Glyco_hydro_2_AS"/>
</dbReference>
<dbReference type="GO" id="GO:0005975">
    <property type="term" value="P:carbohydrate metabolic process"/>
    <property type="evidence" value="ECO:0007669"/>
    <property type="project" value="InterPro"/>
</dbReference>
<dbReference type="PROSITE" id="PS00608">
    <property type="entry name" value="GLYCOSYL_HYDROL_F2_2"/>
    <property type="match status" value="1"/>
</dbReference>
<evidence type="ECO:0000313" key="10">
    <source>
        <dbReference type="EMBL" id="RSH82859.1"/>
    </source>
</evidence>
<dbReference type="SUPFAM" id="SSF49303">
    <property type="entry name" value="beta-Galactosidase/glucuronidase domain"/>
    <property type="match status" value="1"/>
</dbReference>
<dbReference type="STRING" id="1890683.A0A427XVF2"/>
<name>A0A427XVF2_9TREE</name>
<dbReference type="InterPro" id="IPR036156">
    <property type="entry name" value="Beta-gal/glucu_dom_sf"/>
</dbReference>
<feature type="domain" description="Glycoside hydrolase family 2 immunoglobulin-like beta-sandwich" evidence="7">
    <location>
        <begin position="180"/>
        <end position="273"/>
    </location>
</feature>
<feature type="domain" description="Glycosyl hydrolases family 2 sugar binding" evidence="9">
    <location>
        <begin position="13"/>
        <end position="178"/>
    </location>
</feature>
<dbReference type="SUPFAM" id="SSF51445">
    <property type="entry name" value="(Trans)glycosidases"/>
    <property type="match status" value="1"/>
</dbReference>
<dbReference type="SUPFAM" id="SSF49785">
    <property type="entry name" value="Galactose-binding domain-like"/>
    <property type="match status" value="1"/>
</dbReference>
<dbReference type="InterPro" id="IPR013783">
    <property type="entry name" value="Ig-like_fold"/>
</dbReference>
<evidence type="ECO:0000259" key="9">
    <source>
        <dbReference type="Pfam" id="PF02837"/>
    </source>
</evidence>
<dbReference type="PROSITE" id="PS00719">
    <property type="entry name" value="GLYCOSYL_HYDROL_F2_1"/>
    <property type="match status" value="1"/>
</dbReference>
<dbReference type="InterPro" id="IPR017853">
    <property type="entry name" value="GH"/>
</dbReference>
<dbReference type="OrthoDB" id="408532at2759"/>
<sequence length="592" mass="66521">MLRPIDSATRETKSLDGLWRFALDSSDLSAPWSAPLPGDLECPVPASYNDIFVQSPSLRNHVGKVWYQRTFRVPRGWAGQHVYLRVDAATHEGEVYIGDKLVVTHVGGYTPFEADLSEIVKPGEEVRVTIGVDNTLTNQTIPPGELKTDDAGHTKQKYWHDFFNYAGLARSVRLCSVPKTRVQDVTVKTDVEGKVGKVAYEVTTQGEHNKIQIDLLDTKGAVAASATTVSGTLSVPNANLWQPGAAYLYTLRARLTSSNSEVIDEYTLPVGIRSIRVKGIEFLINDKPFYFRGFGRHEDTPVKGKGHDDSWMVHDFELMKWTGANSFRTSHYPYAEEVLDYADRHGWVVVDETAAVGINLSIESGILGGVKRKTFSPDFAGDKMQEAHRQAIKELIARDKNHPSVVMWSITNEPASQEEGAREYFEPLVKLTKELDPTRPVTFANVLLAPVDKCRIADLFDVIGLNRYYGWYVGTGDLVTAARELEEELHKWAEKYKRPLIIFEYGADTVAGVHDVDATPWSEEFQSQFLETYHRAFDKVDAVVGEHVWNFADFATGPGFFRVDGNKKGVFTRDRRPKASAHTLRKRWHGKE</sequence>